<feature type="region of interest" description="Disordered" evidence="1">
    <location>
        <begin position="1"/>
        <end position="34"/>
    </location>
</feature>
<sequence>MERSVGIPKRTHYDQLRRQHDLGGAGMPLGSQAHDTKLANGRIGRVVDQSEAEGAQLNVATRSKSDRELNTPDDRVSDAAVEIGVTTKGGEVSGTTPAPRAGGAMVRQ</sequence>
<feature type="compositionally biased region" description="Basic and acidic residues" evidence="1">
    <location>
        <begin position="11"/>
        <end position="21"/>
    </location>
</feature>
<protein>
    <submittedName>
        <fullName evidence="2">Uncharacterized protein</fullName>
    </submittedName>
</protein>
<organism evidence="2 3">
    <name type="scientific">Fasciola gigantica</name>
    <name type="common">Giant liver fluke</name>
    <dbReference type="NCBI Taxonomy" id="46835"/>
    <lineage>
        <taxon>Eukaryota</taxon>
        <taxon>Metazoa</taxon>
        <taxon>Spiralia</taxon>
        <taxon>Lophotrochozoa</taxon>
        <taxon>Platyhelminthes</taxon>
        <taxon>Trematoda</taxon>
        <taxon>Digenea</taxon>
        <taxon>Plagiorchiida</taxon>
        <taxon>Echinostomata</taxon>
        <taxon>Echinostomatoidea</taxon>
        <taxon>Fasciolidae</taxon>
        <taxon>Fasciola</taxon>
    </lineage>
</organism>
<evidence type="ECO:0000313" key="3">
    <source>
        <dbReference type="Proteomes" id="UP000316759"/>
    </source>
</evidence>
<dbReference type="Proteomes" id="UP000316759">
    <property type="component" value="Unassembled WGS sequence"/>
</dbReference>
<evidence type="ECO:0000256" key="1">
    <source>
        <dbReference type="SAM" id="MobiDB-lite"/>
    </source>
</evidence>
<feature type="compositionally biased region" description="Basic and acidic residues" evidence="1">
    <location>
        <begin position="63"/>
        <end position="77"/>
    </location>
</feature>
<feature type="region of interest" description="Disordered" evidence="1">
    <location>
        <begin position="49"/>
        <end position="108"/>
    </location>
</feature>
<name>A0A504Z0K9_FASGI</name>
<proteinExistence type="predicted"/>
<dbReference type="AlphaFoldDB" id="A0A504Z0K9"/>
<gene>
    <name evidence="2" type="ORF">FGIG_10910</name>
</gene>
<accession>A0A504Z0K9</accession>
<evidence type="ECO:0000313" key="2">
    <source>
        <dbReference type="EMBL" id="TPP64027.1"/>
    </source>
</evidence>
<comment type="caution">
    <text evidence="2">The sequence shown here is derived from an EMBL/GenBank/DDBJ whole genome shotgun (WGS) entry which is preliminary data.</text>
</comment>
<keyword evidence="3" id="KW-1185">Reference proteome</keyword>
<reference evidence="2 3" key="1">
    <citation type="submission" date="2019-04" db="EMBL/GenBank/DDBJ databases">
        <title>Annotation for the trematode Fasciola gigantica.</title>
        <authorList>
            <person name="Choi Y.-J."/>
        </authorList>
    </citation>
    <scope>NUCLEOTIDE SEQUENCE [LARGE SCALE GENOMIC DNA]</scope>
    <source>
        <strain evidence="2">Uganda_cow_1</strain>
    </source>
</reference>
<dbReference type="EMBL" id="SUNJ01004954">
    <property type="protein sequence ID" value="TPP64027.1"/>
    <property type="molecule type" value="Genomic_DNA"/>
</dbReference>